<accession>A0A7V5NWC3</accession>
<evidence type="ECO:0000256" key="1">
    <source>
        <dbReference type="ARBA" id="ARBA00022603"/>
    </source>
</evidence>
<gene>
    <name evidence="4" type="ORF">ENK01_00010</name>
</gene>
<protein>
    <submittedName>
        <fullName evidence="4">TrmH family RNA methyltransferase</fullName>
    </submittedName>
</protein>
<proteinExistence type="predicted"/>
<dbReference type="Proteomes" id="UP000885806">
    <property type="component" value="Unassembled WGS sequence"/>
</dbReference>
<keyword evidence="1 4" id="KW-0489">Methyltransferase</keyword>
<dbReference type="CDD" id="cd18098">
    <property type="entry name" value="SpoU-like"/>
    <property type="match status" value="1"/>
</dbReference>
<dbReference type="GO" id="GO:0003723">
    <property type="term" value="F:RNA binding"/>
    <property type="evidence" value="ECO:0007669"/>
    <property type="project" value="InterPro"/>
</dbReference>
<dbReference type="GO" id="GO:0006396">
    <property type="term" value="P:RNA processing"/>
    <property type="evidence" value="ECO:0007669"/>
    <property type="project" value="InterPro"/>
</dbReference>
<name>A0A7V5NWC3_9PROT</name>
<dbReference type="InterPro" id="IPR051259">
    <property type="entry name" value="rRNA_Methyltransferase"/>
</dbReference>
<dbReference type="EMBL" id="DROP01000001">
    <property type="protein sequence ID" value="HHI88308.1"/>
    <property type="molecule type" value="Genomic_DNA"/>
</dbReference>
<keyword evidence="2" id="KW-0808">Transferase</keyword>
<dbReference type="GO" id="GO:0008173">
    <property type="term" value="F:RNA methyltransferase activity"/>
    <property type="evidence" value="ECO:0007669"/>
    <property type="project" value="InterPro"/>
</dbReference>
<sequence>MRGYFGIGVEGISKAANLGAVMRTAHAFGASFVYTVGAHHKALRVNKTDTSKTLSHLPHYQWQDVDDMRLPEGCTLVGVELCDRAVELPSFRHPLAAAYVLGPEKGSLSPEMQDLCTHIVKIPTRFCINVSLAAALTLYDRTLCLGGYPERPLTPGGPDLAAMKEWRALRARRG</sequence>
<dbReference type="AlphaFoldDB" id="A0A7V5NWC3"/>
<feature type="domain" description="tRNA/rRNA methyltransferase SpoU type" evidence="3">
    <location>
        <begin position="8"/>
        <end position="139"/>
    </location>
</feature>
<dbReference type="InterPro" id="IPR029026">
    <property type="entry name" value="tRNA_m1G_MTases_N"/>
</dbReference>
<comment type="caution">
    <text evidence="4">The sequence shown here is derived from an EMBL/GenBank/DDBJ whole genome shotgun (WGS) entry which is preliminary data.</text>
</comment>
<dbReference type="InterPro" id="IPR029028">
    <property type="entry name" value="Alpha/beta_knot_MTases"/>
</dbReference>
<dbReference type="InterPro" id="IPR001537">
    <property type="entry name" value="SpoU_MeTrfase"/>
</dbReference>
<dbReference type="PANTHER" id="PTHR43191:SF2">
    <property type="entry name" value="RRNA METHYLTRANSFERASE 3, MITOCHONDRIAL"/>
    <property type="match status" value="1"/>
</dbReference>
<reference evidence="4" key="1">
    <citation type="journal article" date="2020" name="mSystems">
        <title>Genome- and Community-Level Interaction Insights into Carbon Utilization and Element Cycling Functions of Hydrothermarchaeota in Hydrothermal Sediment.</title>
        <authorList>
            <person name="Zhou Z."/>
            <person name="Liu Y."/>
            <person name="Xu W."/>
            <person name="Pan J."/>
            <person name="Luo Z.H."/>
            <person name="Li M."/>
        </authorList>
    </citation>
    <scope>NUCLEOTIDE SEQUENCE [LARGE SCALE GENOMIC DNA]</scope>
    <source>
        <strain evidence="4">HyVt-538</strain>
    </source>
</reference>
<organism evidence="4">
    <name type="scientific">Hellea balneolensis</name>
    <dbReference type="NCBI Taxonomy" id="287478"/>
    <lineage>
        <taxon>Bacteria</taxon>
        <taxon>Pseudomonadati</taxon>
        <taxon>Pseudomonadota</taxon>
        <taxon>Alphaproteobacteria</taxon>
        <taxon>Maricaulales</taxon>
        <taxon>Robiginitomaculaceae</taxon>
        <taxon>Hellea</taxon>
    </lineage>
</organism>
<evidence type="ECO:0000313" key="4">
    <source>
        <dbReference type="EMBL" id="HHI88308.1"/>
    </source>
</evidence>
<dbReference type="GO" id="GO:0032259">
    <property type="term" value="P:methylation"/>
    <property type="evidence" value="ECO:0007669"/>
    <property type="project" value="UniProtKB-KW"/>
</dbReference>
<dbReference type="Pfam" id="PF00588">
    <property type="entry name" value="SpoU_methylase"/>
    <property type="match status" value="1"/>
</dbReference>
<dbReference type="SUPFAM" id="SSF75217">
    <property type="entry name" value="alpha/beta knot"/>
    <property type="match status" value="1"/>
</dbReference>
<evidence type="ECO:0000256" key="2">
    <source>
        <dbReference type="ARBA" id="ARBA00022679"/>
    </source>
</evidence>
<dbReference type="Gene3D" id="3.40.1280.10">
    <property type="match status" value="1"/>
</dbReference>
<dbReference type="PANTHER" id="PTHR43191">
    <property type="entry name" value="RRNA METHYLTRANSFERASE 3"/>
    <property type="match status" value="1"/>
</dbReference>
<evidence type="ECO:0000259" key="3">
    <source>
        <dbReference type="Pfam" id="PF00588"/>
    </source>
</evidence>